<keyword evidence="1" id="KW-0472">Membrane</keyword>
<evidence type="ECO:0000256" key="1">
    <source>
        <dbReference type="SAM" id="Phobius"/>
    </source>
</evidence>
<accession>A0A5C3NHQ6</accession>
<dbReference type="Proteomes" id="UP000305948">
    <property type="component" value="Unassembled WGS sequence"/>
</dbReference>
<feature type="transmembrane region" description="Helical" evidence="1">
    <location>
        <begin position="62"/>
        <end position="83"/>
    </location>
</feature>
<dbReference type="OrthoDB" id="2561686at2759"/>
<keyword evidence="3" id="KW-1185">Reference proteome</keyword>
<feature type="transmembrane region" description="Helical" evidence="1">
    <location>
        <begin position="12"/>
        <end position="34"/>
    </location>
</feature>
<dbReference type="AlphaFoldDB" id="A0A5C3NHQ6"/>
<evidence type="ECO:0000313" key="2">
    <source>
        <dbReference type="EMBL" id="TFK57449.1"/>
    </source>
</evidence>
<proteinExistence type="predicted"/>
<gene>
    <name evidence="2" type="ORF">OE88DRAFT_1803992</name>
</gene>
<sequence length="101" mass="10672">MPSVTGSIADFFSSLVGIFSNLISSILAVFQSIFALGEGLVGDVLQIGQSLLKLVTDLSGSLVGFVAANFFAILAVGGVYYWYTNVYQRGRKSVTGGKKRA</sequence>
<evidence type="ECO:0000313" key="3">
    <source>
        <dbReference type="Proteomes" id="UP000305948"/>
    </source>
</evidence>
<keyword evidence="1" id="KW-0812">Transmembrane</keyword>
<keyword evidence="1" id="KW-1133">Transmembrane helix</keyword>
<protein>
    <submittedName>
        <fullName evidence="2">Uncharacterized protein</fullName>
    </submittedName>
</protein>
<dbReference type="EMBL" id="ML213503">
    <property type="protein sequence ID" value="TFK57449.1"/>
    <property type="molecule type" value="Genomic_DNA"/>
</dbReference>
<name>A0A5C3NHQ6_9AGAM</name>
<organism evidence="2 3">
    <name type="scientific">Heliocybe sulcata</name>
    <dbReference type="NCBI Taxonomy" id="5364"/>
    <lineage>
        <taxon>Eukaryota</taxon>
        <taxon>Fungi</taxon>
        <taxon>Dikarya</taxon>
        <taxon>Basidiomycota</taxon>
        <taxon>Agaricomycotina</taxon>
        <taxon>Agaricomycetes</taxon>
        <taxon>Gloeophyllales</taxon>
        <taxon>Gloeophyllaceae</taxon>
        <taxon>Heliocybe</taxon>
    </lineage>
</organism>
<reference evidence="2 3" key="1">
    <citation type="journal article" date="2019" name="Nat. Ecol. Evol.">
        <title>Megaphylogeny resolves global patterns of mushroom evolution.</title>
        <authorList>
            <person name="Varga T."/>
            <person name="Krizsan K."/>
            <person name="Foldi C."/>
            <person name="Dima B."/>
            <person name="Sanchez-Garcia M."/>
            <person name="Sanchez-Ramirez S."/>
            <person name="Szollosi G.J."/>
            <person name="Szarkandi J.G."/>
            <person name="Papp V."/>
            <person name="Albert L."/>
            <person name="Andreopoulos W."/>
            <person name="Angelini C."/>
            <person name="Antonin V."/>
            <person name="Barry K.W."/>
            <person name="Bougher N.L."/>
            <person name="Buchanan P."/>
            <person name="Buyck B."/>
            <person name="Bense V."/>
            <person name="Catcheside P."/>
            <person name="Chovatia M."/>
            <person name="Cooper J."/>
            <person name="Damon W."/>
            <person name="Desjardin D."/>
            <person name="Finy P."/>
            <person name="Geml J."/>
            <person name="Haridas S."/>
            <person name="Hughes K."/>
            <person name="Justo A."/>
            <person name="Karasinski D."/>
            <person name="Kautmanova I."/>
            <person name="Kiss B."/>
            <person name="Kocsube S."/>
            <person name="Kotiranta H."/>
            <person name="LaButti K.M."/>
            <person name="Lechner B.E."/>
            <person name="Liimatainen K."/>
            <person name="Lipzen A."/>
            <person name="Lukacs Z."/>
            <person name="Mihaltcheva S."/>
            <person name="Morgado L.N."/>
            <person name="Niskanen T."/>
            <person name="Noordeloos M.E."/>
            <person name="Ohm R.A."/>
            <person name="Ortiz-Santana B."/>
            <person name="Ovrebo C."/>
            <person name="Racz N."/>
            <person name="Riley R."/>
            <person name="Savchenko A."/>
            <person name="Shiryaev A."/>
            <person name="Soop K."/>
            <person name="Spirin V."/>
            <person name="Szebenyi C."/>
            <person name="Tomsovsky M."/>
            <person name="Tulloss R.E."/>
            <person name="Uehling J."/>
            <person name="Grigoriev I.V."/>
            <person name="Vagvolgyi C."/>
            <person name="Papp T."/>
            <person name="Martin F.M."/>
            <person name="Miettinen O."/>
            <person name="Hibbett D.S."/>
            <person name="Nagy L.G."/>
        </authorList>
    </citation>
    <scope>NUCLEOTIDE SEQUENCE [LARGE SCALE GENOMIC DNA]</scope>
    <source>
        <strain evidence="2 3">OMC1185</strain>
    </source>
</reference>